<dbReference type="Gene3D" id="1.25.40.10">
    <property type="entry name" value="Tetratricopeptide repeat domain"/>
    <property type="match status" value="1"/>
</dbReference>
<dbReference type="CDD" id="cd06257">
    <property type="entry name" value="DnaJ"/>
    <property type="match status" value="1"/>
</dbReference>
<evidence type="ECO:0000259" key="6">
    <source>
        <dbReference type="PROSITE" id="PS50076"/>
    </source>
</evidence>
<keyword evidence="1" id="KW-0677">Repeat</keyword>
<evidence type="ECO:0000256" key="4">
    <source>
        <dbReference type="SAM" id="Coils"/>
    </source>
</evidence>
<keyword evidence="9" id="KW-1185">Reference proteome</keyword>
<dbReference type="PANTHER" id="PTHR45188">
    <property type="entry name" value="DNAJ PROTEIN P58IPK HOMOLOG"/>
    <property type="match status" value="1"/>
</dbReference>
<sequence>MSVDEEDSVAETWESLKEKGNQEFKNKSYEAAVNYYSKAIDLNPSEAVLFSNRSAAYLQKGSYAEAAADARVAVQLDKCFCKAYTRLHTALCNLGEFGEAVAALQEGLQHVVTAGNATPQEVANLRELIASATEAKSALDRAKQMVERDTAQEAVRLLRGPLKKFPDCPAIAFLFARCCAPSSPDEANEALKAFAYSHSSDTLYLYLRALVFYYRGQDGFKSAQTILREVLGMDPDNSDARILLKKIRHVESKKEEGNAAFKEKRSRDAVEAYSSAIDFDPSNTRMSAVLRGNRAAARMDLNDFKGALMDCEFAMSNGGSSAKLFARRSRIQERLENYEDAVRDMQEAAQQDRSFEAELNHLKARAKKARRKDYYKTLGLPQNESNADTIKRAYKRACLQWHPDKWAHASEEEKTHAEKEFKEIGEAFGVLSDPQKKRMYDSGMMDNDVEGANQHAGGFGGGEQDIANMMNMMFGGGGGGAGFTFGGFPQGGDPFGGGGARRSRRGRGGMPQGFYRF</sequence>
<dbReference type="SMART" id="SM00028">
    <property type="entry name" value="TPR"/>
    <property type="match status" value="7"/>
</dbReference>
<evidence type="ECO:0000256" key="1">
    <source>
        <dbReference type="ARBA" id="ARBA00022737"/>
    </source>
</evidence>
<dbReference type="Proteomes" id="UP000015354">
    <property type="component" value="Unassembled WGS sequence"/>
</dbReference>
<dbReference type="InterPro" id="IPR011990">
    <property type="entry name" value="TPR-like_helical_dom_sf"/>
</dbReference>
<gene>
    <name evidence="8" type="ORF">STCU_07286</name>
    <name evidence="7" type="ORF">STCU_08858</name>
</gene>
<dbReference type="FunFam" id="1.10.287.110:FF:000144">
    <property type="entry name" value="TPR-repeat-containing chaperone protein DNAJ"/>
    <property type="match status" value="1"/>
</dbReference>
<reference evidence="7" key="2">
    <citation type="submission" date="2013-03" db="EMBL/GenBank/DDBJ databases">
        <authorList>
            <person name="Motta M.C.M."/>
            <person name="Martins A.C.A."/>
            <person name="Preta C.M.C.C."/>
            <person name="Silva R."/>
            <person name="de Souza S.S."/>
            <person name="Klein C.C."/>
            <person name="de Almeida L.G.P."/>
            <person name="Cunha O.L."/>
            <person name="Colabardini A.C."/>
            <person name="Lima B.A."/>
            <person name="Machado C.R."/>
            <person name="Soares C.M.A."/>
            <person name="de Menezes C.B.A."/>
            <person name="Bartolomeu D.C."/>
            <person name="Grisard E.C."/>
            <person name="Fantinatti-Garboggini F."/>
            <person name="Rodrigues-Luiz G.F."/>
            <person name="Wagner G."/>
            <person name="Goldman G.H."/>
            <person name="Fietto J.L.R."/>
            <person name="Ciapina L.P."/>
            <person name="Brocchi M."/>
            <person name="Elias M.C."/>
            <person name="Goldman M.H.S."/>
            <person name="Sagot M.-F."/>
            <person name="Pereira M."/>
            <person name="Stoco P.H."/>
            <person name="Teixeira S.M.R."/>
            <person name="de Mendonca-Neto R.P."/>
            <person name="Maciel T.E.F."/>
            <person name="Mendes T.A.O."/>
            <person name="Urmenyi T.P."/>
            <person name="Teixeira M.M.G."/>
            <person name="de Camargo E.F.P."/>
            <person name="de Sousa W."/>
            <person name="Schenkman S."/>
            <person name="de Vasconcelos A.T.R."/>
        </authorList>
    </citation>
    <scope>NUCLEOTIDE SEQUENCE</scope>
</reference>
<evidence type="ECO:0000256" key="3">
    <source>
        <dbReference type="PROSITE-ProRule" id="PRU00339"/>
    </source>
</evidence>
<feature type="repeat" description="TPR" evidence="3">
    <location>
        <begin position="250"/>
        <end position="283"/>
    </location>
</feature>
<organism evidence="7 9">
    <name type="scientific">Strigomonas culicis</name>
    <dbReference type="NCBI Taxonomy" id="28005"/>
    <lineage>
        <taxon>Eukaryota</taxon>
        <taxon>Discoba</taxon>
        <taxon>Euglenozoa</taxon>
        <taxon>Kinetoplastea</taxon>
        <taxon>Metakinetoplastina</taxon>
        <taxon>Trypanosomatida</taxon>
        <taxon>Trypanosomatidae</taxon>
        <taxon>Strigomonadinae</taxon>
        <taxon>Strigomonas</taxon>
    </lineage>
</organism>
<dbReference type="EMBL" id="ATMH01008858">
    <property type="protein sequence ID" value="EPY20745.1"/>
    <property type="molecule type" value="Genomic_DNA"/>
</dbReference>
<accession>S9VCE5</accession>
<evidence type="ECO:0000256" key="2">
    <source>
        <dbReference type="ARBA" id="ARBA00022803"/>
    </source>
</evidence>
<evidence type="ECO:0000313" key="8">
    <source>
        <dbReference type="EMBL" id="EPY24226.1"/>
    </source>
</evidence>
<dbReference type="Gene3D" id="1.10.287.110">
    <property type="entry name" value="DnaJ domain"/>
    <property type="match status" value="1"/>
</dbReference>
<dbReference type="OrthoDB" id="10250354at2759"/>
<dbReference type="PRINTS" id="PR00625">
    <property type="entry name" value="JDOMAIN"/>
</dbReference>
<keyword evidence="4" id="KW-0175">Coiled coil</keyword>
<evidence type="ECO:0000313" key="7">
    <source>
        <dbReference type="EMBL" id="EPY20745.1"/>
    </source>
</evidence>
<feature type="region of interest" description="Disordered" evidence="5">
    <location>
        <begin position="497"/>
        <end position="517"/>
    </location>
</feature>
<proteinExistence type="predicted"/>
<reference evidence="7 9" key="1">
    <citation type="journal article" date="2013" name="PLoS ONE">
        <title>Predicting the Proteins of Angomonas deanei, Strigomonas culicis and Their Respective Endosymbionts Reveals New Aspects of the Trypanosomatidae Family.</title>
        <authorList>
            <person name="Motta M.C."/>
            <person name="Martins A.C."/>
            <person name="de Souza S.S."/>
            <person name="Catta-Preta C.M."/>
            <person name="Silva R."/>
            <person name="Klein C.C."/>
            <person name="de Almeida L.G."/>
            <person name="de Lima Cunha O."/>
            <person name="Ciapina L.P."/>
            <person name="Brocchi M."/>
            <person name="Colabardini A.C."/>
            <person name="de Araujo Lima B."/>
            <person name="Machado C.R."/>
            <person name="de Almeida Soares C.M."/>
            <person name="Probst C.M."/>
            <person name="de Menezes C.B."/>
            <person name="Thompson C.E."/>
            <person name="Bartholomeu D.C."/>
            <person name="Gradia D.F."/>
            <person name="Pavoni D.P."/>
            <person name="Grisard E.C."/>
            <person name="Fantinatti-Garboggini F."/>
            <person name="Marchini F.K."/>
            <person name="Rodrigues-Luiz G.F."/>
            <person name="Wagner G."/>
            <person name="Goldman G.H."/>
            <person name="Fietto J.L."/>
            <person name="Elias M.C."/>
            <person name="Goldman M.H."/>
            <person name="Sagot M.F."/>
            <person name="Pereira M."/>
            <person name="Stoco P.H."/>
            <person name="de Mendonca-Neto R.P."/>
            <person name="Teixeira S.M."/>
            <person name="Maciel T.E."/>
            <person name="de Oliveira Mendes T.A."/>
            <person name="Urmenyi T.P."/>
            <person name="de Souza W."/>
            <person name="Schenkman S."/>
            <person name="de Vasconcelos A.T."/>
        </authorList>
    </citation>
    <scope>NUCLEOTIDE SEQUENCE [LARGE SCALE GENOMIC DNA]</scope>
</reference>
<dbReference type="InterPro" id="IPR001623">
    <property type="entry name" value="DnaJ_domain"/>
</dbReference>
<feature type="repeat" description="TPR" evidence="3">
    <location>
        <begin position="13"/>
        <end position="46"/>
    </location>
</feature>
<dbReference type="AlphaFoldDB" id="S9VCE5"/>
<dbReference type="InterPro" id="IPR036869">
    <property type="entry name" value="J_dom_sf"/>
</dbReference>
<dbReference type="Pfam" id="PF13414">
    <property type="entry name" value="TPR_11"/>
    <property type="match status" value="1"/>
</dbReference>
<comment type="caution">
    <text evidence="7">The sequence shown here is derived from an EMBL/GenBank/DDBJ whole genome shotgun (WGS) entry which is preliminary data.</text>
</comment>
<dbReference type="Pfam" id="PF00226">
    <property type="entry name" value="DnaJ"/>
    <property type="match status" value="1"/>
</dbReference>
<keyword evidence="2 3" id="KW-0802">TPR repeat</keyword>
<protein>
    <submittedName>
        <fullName evidence="7">DnaJ like protein subfamily C member 7</fullName>
    </submittedName>
</protein>
<dbReference type="SMART" id="SM00271">
    <property type="entry name" value="DnaJ"/>
    <property type="match status" value="1"/>
</dbReference>
<dbReference type="EMBL" id="ATMH01007286">
    <property type="protein sequence ID" value="EPY24226.1"/>
    <property type="molecule type" value="Genomic_DNA"/>
</dbReference>
<evidence type="ECO:0000313" key="9">
    <source>
        <dbReference type="Proteomes" id="UP000015354"/>
    </source>
</evidence>
<dbReference type="PROSITE" id="PS50076">
    <property type="entry name" value="DNAJ_2"/>
    <property type="match status" value="1"/>
</dbReference>
<dbReference type="PANTHER" id="PTHR45188:SF2">
    <property type="entry name" value="DNAJ HOMOLOG SUBFAMILY C MEMBER 7"/>
    <property type="match status" value="1"/>
</dbReference>
<feature type="domain" description="J" evidence="6">
    <location>
        <begin position="373"/>
        <end position="444"/>
    </location>
</feature>
<dbReference type="InterPro" id="IPR019734">
    <property type="entry name" value="TPR_rpt"/>
</dbReference>
<dbReference type="PROSITE" id="PS50005">
    <property type="entry name" value="TPR"/>
    <property type="match status" value="2"/>
</dbReference>
<dbReference type="SUPFAM" id="SSF46565">
    <property type="entry name" value="Chaperone J-domain"/>
    <property type="match status" value="1"/>
</dbReference>
<feature type="coiled-coil region" evidence="4">
    <location>
        <begin position="321"/>
        <end position="372"/>
    </location>
</feature>
<dbReference type="SUPFAM" id="SSF48452">
    <property type="entry name" value="TPR-like"/>
    <property type="match status" value="3"/>
</dbReference>
<evidence type="ECO:0000256" key="5">
    <source>
        <dbReference type="SAM" id="MobiDB-lite"/>
    </source>
</evidence>
<name>S9VCE5_9TRYP</name>